<proteinExistence type="predicted"/>
<protein>
    <submittedName>
        <fullName evidence="2">Uncharacterized protein</fullName>
    </submittedName>
</protein>
<dbReference type="EMBL" id="OZ034813">
    <property type="protein sequence ID" value="CAL1356198.1"/>
    <property type="molecule type" value="Genomic_DNA"/>
</dbReference>
<name>A0AAV2CK93_9ROSI</name>
<evidence type="ECO:0000313" key="3">
    <source>
        <dbReference type="Proteomes" id="UP001497516"/>
    </source>
</evidence>
<keyword evidence="1" id="KW-0732">Signal</keyword>
<feature type="chain" id="PRO_5043516878" evidence="1">
    <location>
        <begin position="26"/>
        <end position="79"/>
    </location>
</feature>
<dbReference type="Proteomes" id="UP001497516">
    <property type="component" value="Chromosome 1"/>
</dbReference>
<evidence type="ECO:0000313" key="2">
    <source>
        <dbReference type="EMBL" id="CAL1356198.1"/>
    </source>
</evidence>
<accession>A0AAV2CK93</accession>
<organism evidence="2 3">
    <name type="scientific">Linum trigynum</name>
    <dbReference type="NCBI Taxonomy" id="586398"/>
    <lineage>
        <taxon>Eukaryota</taxon>
        <taxon>Viridiplantae</taxon>
        <taxon>Streptophyta</taxon>
        <taxon>Embryophyta</taxon>
        <taxon>Tracheophyta</taxon>
        <taxon>Spermatophyta</taxon>
        <taxon>Magnoliopsida</taxon>
        <taxon>eudicotyledons</taxon>
        <taxon>Gunneridae</taxon>
        <taxon>Pentapetalae</taxon>
        <taxon>rosids</taxon>
        <taxon>fabids</taxon>
        <taxon>Malpighiales</taxon>
        <taxon>Linaceae</taxon>
        <taxon>Linum</taxon>
    </lineage>
</organism>
<reference evidence="2 3" key="1">
    <citation type="submission" date="2024-04" db="EMBL/GenBank/DDBJ databases">
        <authorList>
            <person name="Fracassetti M."/>
        </authorList>
    </citation>
    <scope>NUCLEOTIDE SEQUENCE [LARGE SCALE GENOMIC DNA]</scope>
</reference>
<keyword evidence="3" id="KW-1185">Reference proteome</keyword>
<dbReference type="InterPro" id="IPR043454">
    <property type="entry name" value="NPH3/RPT2-like"/>
</dbReference>
<evidence type="ECO:0000256" key="1">
    <source>
        <dbReference type="SAM" id="SignalP"/>
    </source>
</evidence>
<gene>
    <name evidence="2" type="ORF">LTRI10_LOCUS3914</name>
</gene>
<feature type="signal peptide" evidence="1">
    <location>
        <begin position="1"/>
        <end position="25"/>
    </location>
</feature>
<dbReference type="AlphaFoldDB" id="A0AAV2CK93"/>
<sequence length="79" mass="8702">MAKKFCYKAKVVVSTSIIVLLHCAAEVLEITENKPEANLIHETGNSSPKVKSLNKSIKTLKSCERVLPLAETLSILELH</sequence>
<dbReference type="PANTHER" id="PTHR32370">
    <property type="entry name" value="OS12G0117600 PROTEIN"/>
    <property type="match status" value="1"/>
</dbReference>